<dbReference type="Proteomes" id="UP000887565">
    <property type="component" value="Unplaced"/>
</dbReference>
<organism evidence="3 4">
    <name type="scientific">Romanomermis culicivorax</name>
    <name type="common">Nematode worm</name>
    <dbReference type="NCBI Taxonomy" id="13658"/>
    <lineage>
        <taxon>Eukaryota</taxon>
        <taxon>Metazoa</taxon>
        <taxon>Ecdysozoa</taxon>
        <taxon>Nematoda</taxon>
        <taxon>Enoplea</taxon>
        <taxon>Dorylaimia</taxon>
        <taxon>Mermithida</taxon>
        <taxon>Mermithoidea</taxon>
        <taxon>Mermithidae</taxon>
        <taxon>Romanomermis</taxon>
    </lineage>
</organism>
<evidence type="ECO:0000259" key="2">
    <source>
        <dbReference type="PROSITE" id="PS50106"/>
    </source>
</evidence>
<dbReference type="SUPFAM" id="SSF50156">
    <property type="entry name" value="PDZ domain-like"/>
    <property type="match status" value="1"/>
</dbReference>
<dbReference type="PROSITE" id="PS50106">
    <property type="entry name" value="PDZ"/>
    <property type="match status" value="1"/>
</dbReference>
<dbReference type="InterPro" id="IPR051342">
    <property type="entry name" value="PDZ_scaffold"/>
</dbReference>
<sequence length="211" mass="22667">MSSWSTGSASPGLSPAPSPSILRSSWGFDVIHLPSSLEHTIRIKKGCSQLGIMLDMADKGVNGCIVQTLMRAGAVGKDGRIRPGDYITQINHESLRNVTNSQVKAILKRASLVGHEVNVTYIPCDKADKYKQETSHSQQQSRSASPMSISRLSPKSPSPERRNLTSAQSIDTDGETSVRDFHDYSASISTSGVASPAHHRPVPSDSTAISQ</sequence>
<name>A0A915IF22_ROMCU</name>
<evidence type="ECO:0000313" key="3">
    <source>
        <dbReference type="Proteomes" id="UP000887565"/>
    </source>
</evidence>
<proteinExistence type="predicted"/>
<dbReference type="Gene3D" id="2.30.42.10">
    <property type="match status" value="1"/>
</dbReference>
<dbReference type="CDD" id="cd06670">
    <property type="entry name" value="PDZ6_MUPP1-like"/>
    <property type="match status" value="1"/>
</dbReference>
<feature type="domain" description="PDZ" evidence="2">
    <location>
        <begin position="40"/>
        <end position="110"/>
    </location>
</feature>
<feature type="region of interest" description="Disordered" evidence="1">
    <location>
        <begin position="130"/>
        <end position="211"/>
    </location>
</feature>
<dbReference type="InterPro" id="IPR036034">
    <property type="entry name" value="PDZ_sf"/>
</dbReference>
<evidence type="ECO:0000256" key="1">
    <source>
        <dbReference type="SAM" id="MobiDB-lite"/>
    </source>
</evidence>
<reference evidence="4" key="1">
    <citation type="submission" date="2022-11" db="UniProtKB">
        <authorList>
            <consortium name="WormBaseParasite"/>
        </authorList>
    </citation>
    <scope>IDENTIFICATION</scope>
</reference>
<dbReference type="WBParaSite" id="nRc.2.0.1.t12502-RA">
    <property type="protein sequence ID" value="nRc.2.0.1.t12502-RA"/>
    <property type="gene ID" value="nRc.2.0.1.g12502"/>
</dbReference>
<dbReference type="Pfam" id="PF00595">
    <property type="entry name" value="PDZ"/>
    <property type="match status" value="1"/>
</dbReference>
<dbReference type="OMA" id="THLERNV"/>
<dbReference type="PANTHER" id="PTHR19964">
    <property type="entry name" value="MULTIPLE PDZ DOMAIN PROTEIN"/>
    <property type="match status" value="1"/>
</dbReference>
<protein>
    <submittedName>
        <fullName evidence="4">PDZ domain-containing protein</fullName>
    </submittedName>
</protein>
<keyword evidence="3" id="KW-1185">Reference proteome</keyword>
<feature type="compositionally biased region" description="Polar residues" evidence="1">
    <location>
        <begin position="135"/>
        <end position="155"/>
    </location>
</feature>
<evidence type="ECO:0000313" key="4">
    <source>
        <dbReference type="WBParaSite" id="nRc.2.0.1.t12502-RA"/>
    </source>
</evidence>
<accession>A0A915IF22</accession>
<dbReference type="AlphaFoldDB" id="A0A915IF22"/>
<dbReference type="InterPro" id="IPR001478">
    <property type="entry name" value="PDZ"/>
</dbReference>
<dbReference type="SMART" id="SM00228">
    <property type="entry name" value="PDZ"/>
    <property type="match status" value="1"/>
</dbReference>
<dbReference type="PANTHER" id="PTHR19964:SF94">
    <property type="entry name" value="SYNTAXIN-BINDING PROTEIN 4-LIKE"/>
    <property type="match status" value="1"/>
</dbReference>